<evidence type="ECO:0000259" key="1">
    <source>
        <dbReference type="Pfam" id="PF05168"/>
    </source>
</evidence>
<evidence type="ECO:0000313" key="2">
    <source>
        <dbReference type="EMBL" id="CAB4827303.1"/>
    </source>
</evidence>
<proteinExistence type="predicted"/>
<feature type="domain" description="HEPN" evidence="1">
    <location>
        <begin position="12"/>
        <end position="67"/>
    </location>
</feature>
<accession>A0A6J7A3B4</accession>
<dbReference type="AlphaFoldDB" id="A0A6J7A3B4"/>
<reference evidence="2" key="1">
    <citation type="submission" date="2020-05" db="EMBL/GenBank/DDBJ databases">
        <authorList>
            <person name="Chiriac C."/>
            <person name="Salcher M."/>
            <person name="Ghai R."/>
            <person name="Kavagutti S V."/>
        </authorList>
    </citation>
    <scope>NUCLEOTIDE SEQUENCE</scope>
</reference>
<dbReference type="Gene3D" id="1.20.120.330">
    <property type="entry name" value="Nucleotidyltransferases domain 2"/>
    <property type="match status" value="1"/>
</dbReference>
<organism evidence="2">
    <name type="scientific">freshwater metagenome</name>
    <dbReference type="NCBI Taxonomy" id="449393"/>
    <lineage>
        <taxon>unclassified sequences</taxon>
        <taxon>metagenomes</taxon>
        <taxon>ecological metagenomes</taxon>
    </lineage>
</organism>
<dbReference type="InterPro" id="IPR007842">
    <property type="entry name" value="HEPN_dom"/>
</dbReference>
<name>A0A6J7A3B4_9ZZZZ</name>
<dbReference type="SUPFAM" id="SSF81593">
    <property type="entry name" value="Nucleotidyltransferase substrate binding subunit/domain"/>
    <property type="match status" value="1"/>
</dbReference>
<gene>
    <name evidence="2" type="ORF">UFOPK3046_02113</name>
</gene>
<sequence>MSALPPDEPTPAQRWFALAEEDLAAARVLIADGSAGLRIAGFLAQQAAEKALKAGLFAALLGAPRIH</sequence>
<dbReference type="EMBL" id="CAFAAQ010000300">
    <property type="protein sequence ID" value="CAB4827303.1"/>
    <property type="molecule type" value="Genomic_DNA"/>
</dbReference>
<protein>
    <submittedName>
        <fullName evidence="2">Unannotated protein</fullName>
    </submittedName>
</protein>
<dbReference type="Pfam" id="PF05168">
    <property type="entry name" value="HEPN"/>
    <property type="match status" value="1"/>
</dbReference>